<proteinExistence type="predicted"/>
<reference evidence="1 2" key="1">
    <citation type="submission" date="2008-07" db="EMBL/GenBank/DDBJ databases">
        <authorList>
            <person name="Tandeau de Marsac N."/>
            <person name="Ferriera S."/>
            <person name="Johnson J."/>
            <person name="Kravitz S."/>
            <person name="Beeson K."/>
            <person name="Sutton G."/>
            <person name="Rogers Y.-H."/>
            <person name="Friedman R."/>
            <person name="Frazier M."/>
            <person name="Venter J.C."/>
        </authorList>
    </citation>
    <scope>NUCLEOTIDE SEQUENCE [LARGE SCALE GENOMIC DNA]</scope>
    <source>
        <strain evidence="1 2">PCC 7420</strain>
    </source>
</reference>
<dbReference type="HOGENOM" id="CLU_2106443_0_0_3"/>
<name>B4VS19_9CYAN</name>
<evidence type="ECO:0000313" key="2">
    <source>
        <dbReference type="Proteomes" id="UP000003835"/>
    </source>
</evidence>
<dbReference type="Proteomes" id="UP000003835">
    <property type="component" value="Unassembled WGS sequence"/>
</dbReference>
<dbReference type="EMBL" id="DS989850">
    <property type="protein sequence ID" value="EDX75205.1"/>
    <property type="molecule type" value="Genomic_DNA"/>
</dbReference>
<dbReference type="OrthoDB" id="513929at2"/>
<organism evidence="1 2">
    <name type="scientific">Coleofasciculus chthonoplastes PCC 7420</name>
    <dbReference type="NCBI Taxonomy" id="118168"/>
    <lineage>
        <taxon>Bacteria</taxon>
        <taxon>Bacillati</taxon>
        <taxon>Cyanobacteriota</taxon>
        <taxon>Cyanophyceae</taxon>
        <taxon>Coleofasciculales</taxon>
        <taxon>Coleofasciculaceae</taxon>
        <taxon>Coleofasciculus</taxon>
    </lineage>
</organism>
<dbReference type="eggNOG" id="ENOG5032WPN">
    <property type="taxonomic scope" value="Bacteria"/>
</dbReference>
<protein>
    <submittedName>
        <fullName evidence="1">Uncharacterized protein</fullName>
    </submittedName>
</protein>
<dbReference type="STRING" id="118168.MC7420_2209"/>
<accession>B4VS19</accession>
<keyword evidence="2" id="KW-1185">Reference proteome</keyword>
<gene>
    <name evidence="1" type="ORF">MC7420_2209</name>
</gene>
<sequence length="123" mass="13699">MTQSQPPLPQPQLDPQGITFDQYAEFTPEKLELSNGYLGYGGQDQTGFHLAVLTNMGLLAAIQHIGVSLWVDALNHYLRQRLEAVNAEPEVAEAMINRLNRAIEDLEAIAEYFVEIQDNTQSG</sequence>
<dbReference type="AlphaFoldDB" id="B4VS19"/>
<dbReference type="RefSeq" id="WP_006101478.1">
    <property type="nucleotide sequence ID" value="NZ_DS989850.1"/>
</dbReference>
<evidence type="ECO:0000313" key="1">
    <source>
        <dbReference type="EMBL" id="EDX75205.1"/>
    </source>
</evidence>